<dbReference type="Proteomes" id="UP000504628">
    <property type="component" value="Chromosome 8"/>
</dbReference>
<dbReference type="GO" id="GO:0005178">
    <property type="term" value="F:integrin binding"/>
    <property type="evidence" value="ECO:0007669"/>
    <property type="project" value="InterPro"/>
</dbReference>
<feature type="region of interest" description="Disordered" evidence="12">
    <location>
        <begin position="1"/>
        <end position="77"/>
    </location>
</feature>
<dbReference type="Gene3D" id="2.60.40.10">
    <property type="entry name" value="Immunoglobulins"/>
    <property type="match status" value="2"/>
</dbReference>
<dbReference type="InterPro" id="IPR013783">
    <property type="entry name" value="Ig-like_fold"/>
</dbReference>
<dbReference type="PANTHER" id="PTHR13771:SF3">
    <property type="entry name" value="INTERCELLULAR ADHESION MOLECULE 2"/>
    <property type="match status" value="1"/>
</dbReference>
<dbReference type="FunFam" id="2.60.40.10:FF:000194">
    <property type="entry name" value="Intercellular adhesion molecule 1"/>
    <property type="match status" value="1"/>
</dbReference>
<evidence type="ECO:0000256" key="1">
    <source>
        <dbReference type="ARBA" id="ARBA00004479"/>
    </source>
</evidence>
<evidence type="ECO:0000256" key="10">
    <source>
        <dbReference type="ARBA" id="ARBA00023180"/>
    </source>
</evidence>
<evidence type="ECO:0000256" key="11">
    <source>
        <dbReference type="ARBA" id="ARBA00023319"/>
    </source>
</evidence>
<keyword evidence="7 13" id="KW-1133">Transmembrane helix</keyword>
<evidence type="ECO:0000256" key="6">
    <source>
        <dbReference type="ARBA" id="ARBA00022889"/>
    </source>
</evidence>
<keyword evidence="11" id="KW-0393">Immunoglobulin domain</keyword>
<comment type="similarity">
    <text evidence="2">Belongs to the immunoglobulin superfamily. ICAM family.</text>
</comment>
<dbReference type="FunFam" id="2.60.40.10:FF:000338">
    <property type="entry name" value="intercellular adhesion molecule 5"/>
    <property type="match status" value="1"/>
</dbReference>
<keyword evidence="10" id="KW-0325">Glycoprotein</keyword>
<dbReference type="PANTHER" id="PTHR13771">
    <property type="entry name" value="INTERCELLULAR ADHESION MOLECULE"/>
    <property type="match status" value="1"/>
</dbReference>
<keyword evidence="5" id="KW-0677">Repeat</keyword>
<dbReference type="InterPro" id="IPR003987">
    <property type="entry name" value="ICAM_VCAM_N"/>
</dbReference>
<evidence type="ECO:0000256" key="13">
    <source>
        <dbReference type="SAM" id="Phobius"/>
    </source>
</evidence>
<keyword evidence="9" id="KW-1015">Disulfide bond</keyword>
<evidence type="ECO:0000313" key="15">
    <source>
        <dbReference type="Proteomes" id="UP000504628"/>
    </source>
</evidence>
<keyword evidence="3 13" id="KW-0812">Transmembrane</keyword>
<gene>
    <name evidence="16" type="primary">ICAM2</name>
</gene>
<dbReference type="GO" id="GO:0098609">
    <property type="term" value="P:cell-cell adhesion"/>
    <property type="evidence" value="ECO:0007669"/>
    <property type="project" value="InterPro"/>
</dbReference>
<dbReference type="GeneID" id="114503515"/>
<organism evidence="15 16">
    <name type="scientific">Phyllostomus discolor</name>
    <name type="common">pale spear-nosed bat</name>
    <dbReference type="NCBI Taxonomy" id="89673"/>
    <lineage>
        <taxon>Eukaryota</taxon>
        <taxon>Metazoa</taxon>
        <taxon>Chordata</taxon>
        <taxon>Craniata</taxon>
        <taxon>Vertebrata</taxon>
        <taxon>Euteleostomi</taxon>
        <taxon>Mammalia</taxon>
        <taxon>Eutheria</taxon>
        <taxon>Laurasiatheria</taxon>
        <taxon>Chiroptera</taxon>
        <taxon>Yangochiroptera</taxon>
        <taxon>Phyllostomidae</taxon>
        <taxon>Phyllostominae</taxon>
        <taxon>Phyllostomus</taxon>
    </lineage>
</organism>
<dbReference type="PRINTS" id="PR01472">
    <property type="entry name" value="ICAMVCAM1"/>
</dbReference>
<dbReference type="InterPro" id="IPR047012">
    <property type="entry name" value="ICAM_VCAM"/>
</dbReference>
<keyword evidence="4" id="KW-0732">Signal</keyword>
<protein>
    <submittedName>
        <fullName evidence="16">Intercellular adhesion molecule 2 isoform X1</fullName>
    </submittedName>
</protein>
<evidence type="ECO:0000256" key="8">
    <source>
        <dbReference type="ARBA" id="ARBA00023136"/>
    </source>
</evidence>
<sequence>MCTRCLSSGGDGLEEGQPASGRQPRGCLLGLDARPGQGSRVKEQNEPLGQHASGGQLPWAERRGHPLPGVSGPPGSAEEFEVRIYPEQLVVEHGGSQVINCSTTCPRPNTGGMETNLNKTLLVKETQWIQYEVFGVSQNTVLQCYFTCSQKQLSAHGNISVFYPPKEVLMTVQPIWVTVGESFIIECRVPDVAPLEKLTLTLFRGNESLHQQTFEGATAGPQEAMTTYNRTAHREDGRYNFSCEAKLDLKSRGGTVICKKSKSQGLEIHEPKPDKQMVIIIAVVSVLLSLFVTSVLLCFAFGQQWHQRRRGSYGVQSAWRRLRRAYRA</sequence>
<keyword evidence="8 13" id="KW-0472">Membrane</keyword>
<evidence type="ECO:0000259" key="14">
    <source>
        <dbReference type="Pfam" id="PF03921"/>
    </source>
</evidence>
<dbReference type="InParanoid" id="A0A7E6EEA7"/>
<evidence type="ECO:0000256" key="9">
    <source>
        <dbReference type="ARBA" id="ARBA00023157"/>
    </source>
</evidence>
<dbReference type="FunCoup" id="A0A7E6EEA7">
    <property type="interactions" value="321"/>
</dbReference>
<keyword evidence="6" id="KW-0130">Cell adhesion</keyword>
<dbReference type="Pfam" id="PF03921">
    <property type="entry name" value="ICAM_N"/>
    <property type="match status" value="1"/>
</dbReference>
<dbReference type="InterPro" id="IPR013768">
    <property type="entry name" value="ICAM_N"/>
</dbReference>
<reference evidence="16" key="1">
    <citation type="submission" date="2025-08" db="UniProtKB">
        <authorList>
            <consortium name="RefSeq"/>
        </authorList>
    </citation>
    <scope>IDENTIFICATION</scope>
    <source>
        <tissue evidence="16">Muscle</tissue>
    </source>
</reference>
<evidence type="ECO:0000256" key="3">
    <source>
        <dbReference type="ARBA" id="ARBA00022692"/>
    </source>
</evidence>
<name>A0A7E6EEA7_9CHIR</name>
<evidence type="ECO:0000256" key="4">
    <source>
        <dbReference type="ARBA" id="ARBA00022729"/>
    </source>
</evidence>
<evidence type="ECO:0000256" key="7">
    <source>
        <dbReference type="ARBA" id="ARBA00022989"/>
    </source>
</evidence>
<dbReference type="AlphaFoldDB" id="A0A7E6EEA7"/>
<dbReference type="CTD" id="3384"/>
<evidence type="ECO:0000256" key="12">
    <source>
        <dbReference type="SAM" id="MobiDB-lite"/>
    </source>
</evidence>
<dbReference type="GO" id="GO:0005886">
    <property type="term" value="C:plasma membrane"/>
    <property type="evidence" value="ECO:0007669"/>
    <property type="project" value="TreeGrafter"/>
</dbReference>
<dbReference type="KEGG" id="pdic:114503515"/>
<keyword evidence="15" id="KW-1185">Reference proteome</keyword>
<feature type="domain" description="Intercellular adhesion molecule N-terminal" evidence="14">
    <location>
        <begin position="78"/>
        <end position="166"/>
    </location>
</feature>
<evidence type="ECO:0000313" key="16">
    <source>
        <dbReference type="RefSeq" id="XP_035889390.1"/>
    </source>
</evidence>
<comment type="subcellular location">
    <subcellularLocation>
        <location evidence="1">Membrane</location>
        <topology evidence="1">Single-pass type I membrane protein</topology>
    </subcellularLocation>
</comment>
<evidence type="ECO:0000256" key="2">
    <source>
        <dbReference type="ARBA" id="ARBA00005925"/>
    </source>
</evidence>
<feature type="transmembrane region" description="Helical" evidence="13">
    <location>
        <begin position="277"/>
        <end position="302"/>
    </location>
</feature>
<proteinExistence type="inferred from homology"/>
<dbReference type="OrthoDB" id="5843397at2759"/>
<evidence type="ECO:0000256" key="5">
    <source>
        <dbReference type="ARBA" id="ARBA00022737"/>
    </source>
</evidence>
<dbReference type="RefSeq" id="XP_035889390.1">
    <property type="nucleotide sequence ID" value="XM_036033497.1"/>
</dbReference>
<accession>A0A7E6EEA7</accession>
<dbReference type="InterPro" id="IPR036179">
    <property type="entry name" value="Ig-like_dom_sf"/>
</dbReference>
<dbReference type="SUPFAM" id="SSF48726">
    <property type="entry name" value="Immunoglobulin"/>
    <property type="match status" value="2"/>
</dbReference>